<dbReference type="Proteomes" id="UP000663880">
    <property type="component" value="Unassembled WGS sequence"/>
</dbReference>
<organism evidence="2 3">
    <name type="scientific">Pieris macdunnoughi</name>
    <dbReference type="NCBI Taxonomy" id="345717"/>
    <lineage>
        <taxon>Eukaryota</taxon>
        <taxon>Metazoa</taxon>
        <taxon>Ecdysozoa</taxon>
        <taxon>Arthropoda</taxon>
        <taxon>Hexapoda</taxon>
        <taxon>Insecta</taxon>
        <taxon>Pterygota</taxon>
        <taxon>Neoptera</taxon>
        <taxon>Endopterygota</taxon>
        <taxon>Lepidoptera</taxon>
        <taxon>Glossata</taxon>
        <taxon>Ditrysia</taxon>
        <taxon>Papilionoidea</taxon>
        <taxon>Pieridae</taxon>
        <taxon>Pierinae</taxon>
        <taxon>Pieris</taxon>
    </lineage>
</organism>
<keyword evidence="3" id="KW-1185">Reference proteome</keyword>
<dbReference type="OrthoDB" id="10022108at2759"/>
<dbReference type="Gene3D" id="3.60.10.10">
    <property type="entry name" value="Endonuclease/exonuclease/phosphatase"/>
    <property type="match status" value="1"/>
</dbReference>
<feature type="compositionally biased region" description="Basic and acidic residues" evidence="1">
    <location>
        <begin position="164"/>
        <end position="179"/>
    </location>
</feature>
<feature type="compositionally biased region" description="Polar residues" evidence="1">
    <location>
        <begin position="127"/>
        <end position="141"/>
    </location>
</feature>
<feature type="region of interest" description="Disordered" evidence="1">
    <location>
        <begin position="68"/>
        <end position="98"/>
    </location>
</feature>
<name>A0A821Y0H6_9NEOP</name>
<feature type="region of interest" description="Disordered" evidence="1">
    <location>
        <begin position="118"/>
        <end position="179"/>
    </location>
</feature>
<evidence type="ECO:0000313" key="3">
    <source>
        <dbReference type="Proteomes" id="UP000663880"/>
    </source>
</evidence>
<protein>
    <submittedName>
        <fullName evidence="2">Uncharacterized protein</fullName>
    </submittedName>
</protein>
<evidence type="ECO:0000256" key="1">
    <source>
        <dbReference type="SAM" id="MobiDB-lite"/>
    </source>
</evidence>
<gene>
    <name evidence="2" type="ORF">PMACD_LOCUS15670</name>
</gene>
<sequence length="250" mass="28469">MKDYTGTRVYQHTGNLEVGNHSKAAIVVLDNNIQVTQYPELSSPNMVAISVDTERRKLNLVSIYFEPHPNPLPAPPDTETSRREIRTENNSGRGRKRQKRLTIEKWLLVLGPSLKIKKKRAAKQPLNPEQSVSDQGRNQPQRHSEQGLVQPLVARFSISPPKQGGKEPPIKTSEKSIDKKDYRIAEKYRRRARNPHESHVLQVSPSLWQALTQAGKPHIDLQRVLVDDQSLFMQCIHCLGYGHGRKCTVR</sequence>
<comment type="caution">
    <text evidence="2">The sequence shown here is derived from an EMBL/GenBank/DDBJ whole genome shotgun (WGS) entry which is preliminary data.</text>
</comment>
<dbReference type="EMBL" id="CAJOBZ010000072">
    <property type="protein sequence ID" value="CAF4950801.1"/>
    <property type="molecule type" value="Genomic_DNA"/>
</dbReference>
<dbReference type="InterPro" id="IPR036691">
    <property type="entry name" value="Endo/exonu/phosph_ase_sf"/>
</dbReference>
<dbReference type="AlphaFoldDB" id="A0A821Y0H6"/>
<evidence type="ECO:0000313" key="2">
    <source>
        <dbReference type="EMBL" id="CAF4950801.1"/>
    </source>
</evidence>
<accession>A0A821Y0H6</accession>
<reference evidence="2" key="1">
    <citation type="submission" date="2021-02" db="EMBL/GenBank/DDBJ databases">
        <authorList>
            <person name="Steward A R."/>
        </authorList>
    </citation>
    <scope>NUCLEOTIDE SEQUENCE</scope>
</reference>
<proteinExistence type="predicted"/>